<sequence>DPVPAARCSASRADFLPQSSVASQSSSAEGKVATKGDNLERERREQNLPARALLKLTMETKAISQLA</sequence>
<reference evidence="2" key="1">
    <citation type="submission" date="2017-12" db="EMBL/GenBank/DDBJ databases">
        <title>High-resolution comparative analysis of great ape genomes.</title>
        <authorList>
            <person name="Pollen A."/>
            <person name="Hastie A."/>
            <person name="Hormozdiari F."/>
            <person name="Dougherty M."/>
            <person name="Liu R."/>
            <person name="Chaisson M."/>
            <person name="Hoppe E."/>
            <person name="Hill C."/>
            <person name="Pang A."/>
            <person name="Hillier L."/>
            <person name="Baker C."/>
            <person name="Armstrong J."/>
            <person name="Shendure J."/>
            <person name="Paten B."/>
            <person name="Wilson R."/>
            <person name="Chao H."/>
            <person name="Schneider V."/>
            <person name="Ventura M."/>
            <person name="Kronenberg Z."/>
            <person name="Murali S."/>
            <person name="Gordon D."/>
            <person name="Cantsilieris S."/>
            <person name="Munson K."/>
            <person name="Nelson B."/>
            <person name="Raja A."/>
            <person name="Underwood J."/>
            <person name="Diekhans M."/>
            <person name="Fiddes I."/>
            <person name="Haussler D."/>
            <person name="Eichler E."/>
        </authorList>
    </citation>
    <scope>NUCLEOTIDE SEQUENCE [LARGE SCALE GENOMIC DNA]</scope>
    <source>
        <strain evidence="2">Susie</strain>
    </source>
</reference>
<organism evidence="2">
    <name type="scientific">Pongo abelii</name>
    <name type="common">Sumatran orangutan</name>
    <name type="synonym">Pongo pygmaeus abelii</name>
    <dbReference type="NCBI Taxonomy" id="9601"/>
    <lineage>
        <taxon>Eukaryota</taxon>
        <taxon>Metazoa</taxon>
        <taxon>Chordata</taxon>
        <taxon>Craniata</taxon>
        <taxon>Vertebrata</taxon>
        <taxon>Euteleostomi</taxon>
        <taxon>Mammalia</taxon>
        <taxon>Eutheria</taxon>
        <taxon>Euarchontoglires</taxon>
        <taxon>Primates</taxon>
        <taxon>Haplorrhini</taxon>
        <taxon>Catarrhini</taxon>
        <taxon>Hominidae</taxon>
        <taxon>Pongo</taxon>
    </lineage>
</organism>
<evidence type="ECO:0000256" key="1">
    <source>
        <dbReference type="SAM" id="MobiDB-lite"/>
    </source>
</evidence>
<gene>
    <name evidence="2" type="ORF">CR201_G0029109</name>
</gene>
<dbReference type="EMBL" id="NDHI03003465">
    <property type="protein sequence ID" value="PNJ42569.1"/>
    <property type="molecule type" value="Genomic_DNA"/>
</dbReference>
<protein>
    <submittedName>
        <fullName evidence="2">PJA1 isoform 1</fullName>
    </submittedName>
</protein>
<feature type="non-terminal residue" evidence="2">
    <location>
        <position position="1"/>
    </location>
</feature>
<feature type="compositionally biased region" description="Low complexity" evidence="1">
    <location>
        <begin position="18"/>
        <end position="28"/>
    </location>
</feature>
<feature type="region of interest" description="Disordered" evidence="1">
    <location>
        <begin position="17"/>
        <end position="47"/>
    </location>
</feature>
<feature type="compositionally biased region" description="Basic and acidic residues" evidence="1">
    <location>
        <begin position="32"/>
        <end position="46"/>
    </location>
</feature>
<comment type="caution">
    <text evidence="2">The sequence shown here is derived from an EMBL/GenBank/DDBJ whole genome shotgun (WGS) entry which is preliminary data.</text>
</comment>
<evidence type="ECO:0000313" key="2">
    <source>
        <dbReference type="EMBL" id="PNJ42569.1"/>
    </source>
</evidence>
<accession>A0A2J8UBB1</accession>
<dbReference type="AlphaFoldDB" id="A0A2J8UBB1"/>
<name>A0A2J8UBB1_PONAB</name>
<proteinExistence type="predicted"/>